<proteinExistence type="predicted"/>
<sequence length="59" mass="6594">MTCLTHSTHKCFRLYGQSDLRTSLIGLYNSFRHIPHTTIGCGKQGFPSAQPYLSHTPVS</sequence>
<evidence type="ECO:0000313" key="1">
    <source>
        <dbReference type="EMBL" id="KAJ5264172.1"/>
    </source>
</evidence>
<accession>A0ABQ8WC36</accession>
<evidence type="ECO:0000313" key="2">
    <source>
        <dbReference type="Proteomes" id="UP001220256"/>
    </source>
</evidence>
<protein>
    <submittedName>
        <fullName evidence="1">Uncharacterized protein</fullName>
    </submittedName>
</protein>
<gene>
    <name evidence="1" type="ORF">N7505_008093</name>
</gene>
<comment type="caution">
    <text evidence="1">The sequence shown here is derived from an EMBL/GenBank/DDBJ whole genome shotgun (WGS) entry which is preliminary data.</text>
</comment>
<name>A0ABQ8WC36_PENCH</name>
<organism evidence="1 2">
    <name type="scientific">Penicillium chrysogenum</name>
    <name type="common">Penicillium notatum</name>
    <dbReference type="NCBI Taxonomy" id="5076"/>
    <lineage>
        <taxon>Eukaryota</taxon>
        <taxon>Fungi</taxon>
        <taxon>Dikarya</taxon>
        <taxon>Ascomycota</taxon>
        <taxon>Pezizomycotina</taxon>
        <taxon>Eurotiomycetes</taxon>
        <taxon>Eurotiomycetidae</taxon>
        <taxon>Eurotiales</taxon>
        <taxon>Aspergillaceae</taxon>
        <taxon>Penicillium</taxon>
        <taxon>Penicillium chrysogenum species complex</taxon>
    </lineage>
</organism>
<keyword evidence="2" id="KW-1185">Reference proteome</keyword>
<reference evidence="1 2" key="1">
    <citation type="journal article" date="2023" name="IMA Fungus">
        <title>Comparative genomic study of the Penicillium genus elucidates a diverse pangenome and 15 lateral gene transfer events.</title>
        <authorList>
            <person name="Petersen C."/>
            <person name="Sorensen T."/>
            <person name="Nielsen M.R."/>
            <person name="Sondergaard T.E."/>
            <person name="Sorensen J.L."/>
            <person name="Fitzpatrick D.A."/>
            <person name="Frisvad J.C."/>
            <person name="Nielsen K.L."/>
        </authorList>
    </citation>
    <scope>NUCLEOTIDE SEQUENCE [LARGE SCALE GENOMIC DNA]</scope>
    <source>
        <strain evidence="1 2">IBT 3361</strain>
    </source>
</reference>
<dbReference type="Proteomes" id="UP001220256">
    <property type="component" value="Unassembled WGS sequence"/>
</dbReference>
<dbReference type="EMBL" id="JAPVEB010000005">
    <property type="protein sequence ID" value="KAJ5264172.1"/>
    <property type="molecule type" value="Genomic_DNA"/>
</dbReference>